<dbReference type="Proteomes" id="UP001501459">
    <property type="component" value="Unassembled WGS sequence"/>
</dbReference>
<dbReference type="Pfam" id="PF14167">
    <property type="entry name" value="YfkD"/>
    <property type="match status" value="1"/>
</dbReference>
<name>A0ABP3J6P3_9BACI</name>
<dbReference type="EMBL" id="BAAADM010000046">
    <property type="protein sequence ID" value="GAA0441250.1"/>
    <property type="molecule type" value="Genomic_DNA"/>
</dbReference>
<evidence type="ECO:0000313" key="3">
    <source>
        <dbReference type="Proteomes" id="UP001501459"/>
    </source>
</evidence>
<evidence type="ECO:0000256" key="1">
    <source>
        <dbReference type="SAM" id="SignalP"/>
    </source>
</evidence>
<proteinExistence type="predicted"/>
<keyword evidence="1" id="KW-0732">Signal</keyword>
<organism evidence="2 3">
    <name type="scientific">Lentibacillus halophilus</name>
    <dbReference type="NCBI Taxonomy" id="295065"/>
    <lineage>
        <taxon>Bacteria</taxon>
        <taxon>Bacillati</taxon>
        <taxon>Bacillota</taxon>
        <taxon>Bacilli</taxon>
        <taxon>Bacillales</taxon>
        <taxon>Bacillaceae</taxon>
        <taxon>Lentibacillus</taxon>
    </lineage>
</organism>
<evidence type="ECO:0000313" key="2">
    <source>
        <dbReference type="EMBL" id="GAA0441250.1"/>
    </source>
</evidence>
<reference evidence="3" key="1">
    <citation type="journal article" date="2019" name="Int. J. Syst. Evol. Microbiol.">
        <title>The Global Catalogue of Microorganisms (GCM) 10K type strain sequencing project: providing services to taxonomists for standard genome sequencing and annotation.</title>
        <authorList>
            <consortium name="The Broad Institute Genomics Platform"/>
            <consortium name="The Broad Institute Genome Sequencing Center for Infectious Disease"/>
            <person name="Wu L."/>
            <person name="Ma J."/>
        </authorList>
    </citation>
    <scope>NUCLEOTIDE SEQUENCE [LARGE SCALE GENOMIC DNA]</scope>
    <source>
        <strain evidence="3">JCM 12149</strain>
    </source>
</reference>
<keyword evidence="3" id="KW-1185">Reference proteome</keyword>
<feature type="signal peptide" evidence="1">
    <location>
        <begin position="1"/>
        <end position="25"/>
    </location>
</feature>
<sequence length="270" mass="30357">MGHMKPWTYVIMALTVVLVCPISSAAEEKNDETSEEKSEVDVPSHVLTISKENTHPNVIEEQKVVEPSSLTKELIEDSDVTITNPDLIKMVNETSINPSPLAFGYRGMVYIGRWPLHYKSTDTTMNWEYQPINTNELNNLSGDSEKTLHYNQKEQKKVNGALTNKIANPHDIKKMMLLKAKEKVELPLAFSTVIGQNTKKDDPYRVPSKKLGKLQAYAPAVSEKGQVTFGEVYVQLKGHDKSIVVKNVTKQDIGAWVPVQDYISLSFQLQ</sequence>
<protein>
    <submittedName>
        <fullName evidence="2">YfkD famly protein</fullName>
    </submittedName>
</protein>
<dbReference type="InterPro" id="IPR025548">
    <property type="entry name" value="YfkD"/>
</dbReference>
<comment type="caution">
    <text evidence="2">The sequence shown here is derived from an EMBL/GenBank/DDBJ whole genome shotgun (WGS) entry which is preliminary data.</text>
</comment>
<accession>A0ABP3J6P3</accession>
<feature type="chain" id="PRO_5046499055" evidence="1">
    <location>
        <begin position="26"/>
        <end position="270"/>
    </location>
</feature>
<gene>
    <name evidence="2" type="ORF">GCM10008983_17910</name>
</gene>